<dbReference type="InterPro" id="IPR050534">
    <property type="entry name" value="Coronavir_polyprotein_1ab"/>
</dbReference>
<evidence type="ECO:0000256" key="2">
    <source>
        <dbReference type="ARBA" id="ARBA00022840"/>
    </source>
</evidence>
<evidence type="ECO:0000313" key="6">
    <source>
        <dbReference type="EMBL" id="SDL23050.1"/>
    </source>
</evidence>
<keyword evidence="7" id="KW-1185">Reference proteome</keyword>
<keyword evidence="3" id="KW-0238">DNA-binding</keyword>
<dbReference type="OrthoDB" id="9803432at2"/>
<dbReference type="GO" id="GO:0003677">
    <property type="term" value="F:DNA binding"/>
    <property type="evidence" value="ECO:0007669"/>
    <property type="project" value="UniProtKB-UniRule"/>
</dbReference>
<dbReference type="InterPro" id="IPR055446">
    <property type="entry name" value="RecD2_N_OB"/>
</dbReference>
<dbReference type="InterPro" id="IPR006345">
    <property type="entry name" value="RecD2"/>
</dbReference>
<feature type="domain" description="AAA+ ATPase" evidence="5">
    <location>
        <begin position="351"/>
        <end position="544"/>
    </location>
</feature>
<dbReference type="EC" id="5.6.2.3" evidence="3"/>
<dbReference type="STRING" id="576118.SAMN05216216_13223"/>
<evidence type="ECO:0000256" key="4">
    <source>
        <dbReference type="SAM" id="MobiDB-lite"/>
    </source>
</evidence>
<keyword evidence="1 3" id="KW-0547">Nucleotide-binding</keyword>
<dbReference type="NCBIfam" id="TIGR01448">
    <property type="entry name" value="recD_rel"/>
    <property type="match status" value="1"/>
</dbReference>
<accession>A0A1G9ICU0</accession>
<proteinExistence type="inferred from homology"/>
<comment type="similarity">
    <text evidence="3">Belongs to the RecD family. RecD2 subfamily.</text>
</comment>
<comment type="function">
    <text evidence="3">DNA-dependent ATPase and ATP-dependent 5'-3' DNA helicase. Has no activity on blunt DNA or DNA with 3'-overhangs, requires at least 10 bases of 5'-ssDNA for helicase activity.</text>
</comment>
<feature type="compositionally biased region" description="Low complexity" evidence="4">
    <location>
        <begin position="759"/>
        <end position="768"/>
    </location>
</feature>
<reference evidence="7" key="1">
    <citation type="submission" date="2016-10" db="EMBL/GenBank/DDBJ databases">
        <authorList>
            <person name="Varghese N."/>
            <person name="Submissions S."/>
        </authorList>
    </citation>
    <scope>NUCLEOTIDE SEQUENCE [LARGE SCALE GENOMIC DNA]</scope>
    <source>
        <strain evidence="7">CGMCC 1.8895</strain>
    </source>
</reference>
<dbReference type="InterPro" id="IPR029493">
    <property type="entry name" value="RecD2-like_HHH"/>
</dbReference>
<sequence>MEQSSIYDEKYIIGEVERVIFQSEKTRFFVLKVIIDETNTHFAFDTIVTGYFHDITEGDTYRFSGDIKSHPRFGEQFNATQFKQELPKTNQGVIQYLSSDTFKGIGLKTAEKIVDKLGYNALEIISDDKNALKKVSGLSRAKIDMIHQTILENKKTEEIIIRLNELGFGARMSAKILRYYGDHTLKILENSPYRMVADIDGIGFNTADKIALAQGIEPSDIGRLKAGLLYIVEDMTLSTGHTFIGKDMLGAEVKKLLMYNNQDQFNDEEIDEVVRELHEDEKLVMFDEKIYLPTIFYAEHKSADEIYRILKNSDDDKFTDEEVTEQISAIEKNENIKYNSEQMKAIDLSMNEKISIITGGPGTGKTTIVKGIIGCYHELNALEDIEDYEEGEYPIKLVAPTGRAAKRLNDSTGVEASTIHRLIGWGQDTEKDDFIDAELNAKLIIIDEMSMVDTWLFYQLLRNVPSDTKLVFVGDRDQLPSVGPGKIFNDLIESDVMKVTELTKIYRQGEGSSIIKLAHEIKEEKPIDIQEKFKDRVFIQANISQISGLVDNIVTKAVDKGYDMRDIQVLAPIYRGNAGINKLNQVLQEILNPLDEDKREIQFGDIVFRTGDKVLQLINRREDNIFNGDSGIIDEIILKEDDDSTDKDIIVVDYDGKHISYERRDLSELAHAYCTSIHKAQGSEYPIVIMPLVKSYRHMLIKNIIYTGITRAKESLILCGDQNAFYDALGNEGITRNTTMIQSLHDKFNIARQKKEVSADSAAAASEETPAEDGPPEYLTEENLFRIPAMINVEKTPYDFI</sequence>
<evidence type="ECO:0000259" key="5">
    <source>
        <dbReference type="SMART" id="SM00382"/>
    </source>
</evidence>
<dbReference type="Pfam" id="PF13245">
    <property type="entry name" value="AAA_19"/>
    <property type="match status" value="1"/>
</dbReference>
<keyword evidence="3" id="KW-0347">Helicase</keyword>
<dbReference type="GO" id="GO:0005524">
    <property type="term" value="F:ATP binding"/>
    <property type="evidence" value="ECO:0007669"/>
    <property type="project" value="UniProtKB-UniRule"/>
</dbReference>
<feature type="region of interest" description="Disordered" evidence="4">
    <location>
        <begin position="759"/>
        <end position="778"/>
    </location>
</feature>
<dbReference type="PANTHER" id="PTHR43788:SF6">
    <property type="entry name" value="DNA HELICASE B"/>
    <property type="match status" value="1"/>
</dbReference>
<evidence type="ECO:0000256" key="3">
    <source>
        <dbReference type="HAMAP-Rule" id="MF_01488"/>
    </source>
</evidence>
<comment type="catalytic activity">
    <reaction evidence="3">
        <text>ATP + H2O = ADP + phosphate + H(+)</text>
        <dbReference type="Rhea" id="RHEA:13065"/>
        <dbReference type="ChEBI" id="CHEBI:15377"/>
        <dbReference type="ChEBI" id="CHEBI:15378"/>
        <dbReference type="ChEBI" id="CHEBI:30616"/>
        <dbReference type="ChEBI" id="CHEBI:43474"/>
        <dbReference type="ChEBI" id="CHEBI:456216"/>
        <dbReference type="EC" id="5.6.2.3"/>
    </reaction>
</comment>
<dbReference type="RefSeq" id="WP_092987907.1">
    <property type="nucleotide sequence ID" value="NZ_FNFY01000032.1"/>
</dbReference>
<dbReference type="Pfam" id="PF13538">
    <property type="entry name" value="UvrD_C_2"/>
    <property type="match status" value="1"/>
</dbReference>
<dbReference type="GO" id="GO:0009338">
    <property type="term" value="C:exodeoxyribonuclease V complex"/>
    <property type="evidence" value="ECO:0007669"/>
    <property type="project" value="TreeGrafter"/>
</dbReference>
<keyword evidence="2 3" id="KW-0067">ATP-binding</keyword>
<dbReference type="InterPro" id="IPR027785">
    <property type="entry name" value="UvrD-like_helicase_C"/>
</dbReference>
<dbReference type="GO" id="GO:0017116">
    <property type="term" value="F:single-stranded DNA helicase activity"/>
    <property type="evidence" value="ECO:0007669"/>
    <property type="project" value="TreeGrafter"/>
</dbReference>
<dbReference type="GO" id="GO:0043139">
    <property type="term" value="F:5'-3' DNA helicase activity"/>
    <property type="evidence" value="ECO:0007669"/>
    <property type="project" value="UniProtKB-UniRule"/>
</dbReference>
<dbReference type="CDD" id="cd17933">
    <property type="entry name" value="DEXSc_RecD-like"/>
    <property type="match status" value="1"/>
</dbReference>
<dbReference type="EMBL" id="FNFY01000032">
    <property type="protein sequence ID" value="SDL23050.1"/>
    <property type="molecule type" value="Genomic_DNA"/>
</dbReference>
<dbReference type="PANTHER" id="PTHR43788">
    <property type="entry name" value="DNA2/NAM7 HELICASE FAMILY MEMBER"/>
    <property type="match status" value="1"/>
</dbReference>
<dbReference type="SUPFAM" id="SSF52540">
    <property type="entry name" value="P-loop containing nucleoside triphosphate hydrolases"/>
    <property type="match status" value="1"/>
</dbReference>
<dbReference type="Pfam" id="PF23139">
    <property type="entry name" value="OB_YrrC"/>
    <property type="match status" value="1"/>
</dbReference>
<dbReference type="InterPro" id="IPR003593">
    <property type="entry name" value="AAA+_ATPase"/>
</dbReference>
<dbReference type="InterPro" id="IPR027417">
    <property type="entry name" value="P-loop_NTPase"/>
</dbReference>
<feature type="binding site" evidence="3">
    <location>
        <begin position="362"/>
        <end position="366"/>
    </location>
    <ligand>
        <name>ATP</name>
        <dbReference type="ChEBI" id="CHEBI:30616"/>
    </ligand>
</feature>
<keyword evidence="3" id="KW-0413">Isomerase</keyword>
<organism evidence="6 7">
    <name type="scientific">Lacicoccus qingdaonensis</name>
    <dbReference type="NCBI Taxonomy" id="576118"/>
    <lineage>
        <taxon>Bacteria</taxon>
        <taxon>Bacillati</taxon>
        <taxon>Bacillota</taxon>
        <taxon>Bacilli</taxon>
        <taxon>Bacillales</taxon>
        <taxon>Salinicoccaceae</taxon>
        <taxon>Lacicoccus</taxon>
    </lineage>
</organism>
<dbReference type="InterPro" id="IPR041451">
    <property type="entry name" value="RecD2_SH13"/>
</dbReference>
<name>A0A1G9ICU0_9BACL</name>
<dbReference type="Pfam" id="PF18335">
    <property type="entry name" value="SH3_13"/>
    <property type="match status" value="1"/>
</dbReference>
<dbReference type="AlphaFoldDB" id="A0A1G9ICU0"/>
<evidence type="ECO:0000313" key="7">
    <source>
        <dbReference type="Proteomes" id="UP000199008"/>
    </source>
</evidence>
<dbReference type="GO" id="GO:0006310">
    <property type="term" value="P:DNA recombination"/>
    <property type="evidence" value="ECO:0007669"/>
    <property type="project" value="InterPro"/>
</dbReference>
<evidence type="ECO:0000256" key="1">
    <source>
        <dbReference type="ARBA" id="ARBA00022741"/>
    </source>
</evidence>
<dbReference type="GO" id="GO:0016887">
    <property type="term" value="F:ATP hydrolysis activity"/>
    <property type="evidence" value="ECO:0007669"/>
    <property type="project" value="RHEA"/>
</dbReference>
<dbReference type="Pfam" id="PF14490">
    <property type="entry name" value="HHH_RecD2"/>
    <property type="match status" value="1"/>
</dbReference>
<dbReference type="Gene3D" id="1.10.10.2220">
    <property type="match status" value="1"/>
</dbReference>
<dbReference type="Proteomes" id="UP000199008">
    <property type="component" value="Unassembled WGS sequence"/>
</dbReference>
<dbReference type="CDD" id="cd18809">
    <property type="entry name" value="SF1_C_RecD"/>
    <property type="match status" value="1"/>
</dbReference>
<dbReference type="SMART" id="SM00382">
    <property type="entry name" value="AAA"/>
    <property type="match status" value="1"/>
</dbReference>
<dbReference type="Gene3D" id="2.30.30.940">
    <property type="match status" value="1"/>
</dbReference>
<dbReference type="Gene3D" id="3.40.50.300">
    <property type="entry name" value="P-loop containing nucleotide triphosphate hydrolases"/>
    <property type="match status" value="2"/>
</dbReference>
<protein>
    <recommendedName>
        <fullName evidence="3">ATP-dependent RecD2 DNA helicase</fullName>
        <ecNumber evidence="3">5.6.2.3</ecNumber>
    </recommendedName>
    <alternativeName>
        <fullName evidence="3">DNA 5'-3' helicase subunit RecD2</fullName>
    </alternativeName>
</protein>
<keyword evidence="3" id="KW-0378">Hydrolase</keyword>
<dbReference type="HAMAP" id="MF_01488">
    <property type="entry name" value="RecD2"/>
    <property type="match status" value="1"/>
</dbReference>
<gene>
    <name evidence="3" type="primary">recD2</name>
    <name evidence="6" type="ORF">SAMN05216216_13223</name>
</gene>